<protein>
    <submittedName>
        <fullName evidence="1">Uncharacterized protein</fullName>
    </submittedName>
</protein>
<evidence type="ECO:0000313" key="2">
    <source>
        <dbReference type="Proteomes" id="UP001056120"/>
    </source>
</evidence>
<name>A0ACB9FZ45_9ASTR</name>
<comment type="caution">
    <text evidence="1">The sequence shown here is derived from an EMBL/GenBank/DDBJ whole genome shotgun (WGS) entry which is preliminary data.</text>
</comment>
<sequence length="303" mass="34304">MLKCCDVIGSSHGLLCLYGFYDKPVAVLWNVSIRKAVSVVVPNIDNEMIYETALGFGVCRETNDPKIVKITRLKRTANIESRACIPPQVEVFTLSTRDWRSSYTTNLPRKSIQFHHYQEVVDGFLYWLATDRIAMDGGFRLYNLIISFNMTSEEFREVNLPDTLHMPAYNLSMSKLRESLVALKHCEDVTVFVVWMMEDGAPKSFTKLFTVNSPDATMLRVLGFRKSGESVVEIIKSVVEYDSLAFYEPCSKHINSLGINGVRGSFSMYPYMETLLLLDHPDFIIYDKGEATLQSGELGAEGL</sequence>
<reference evidence="2" key="1">
    <citation type="journal article" date="2022" name="Mol. Ecol. Resour.">
        <title>The genomes of chicory, endive, great burdock and yacon provide insights into Asteraceae palaeo-polyploidization history and plant inulin production.</title>
        <authorList>
            <person name="Fan W."/>
            <person name="Wang S."/>
            <person name="Wang H."/>
            <person name="Wang A."/>
            <person name="Jiang F."/>
            <person name="Liu H."/>
            <person name="Zhao H."/>
            <person name="Xu D."/>
            <person name="Zhang Y."/>
        </authorList>
    </citation>
    <scope>NUCLEOTIDE SEQUENCE [LARGE SCALE GENOMIC DNA]</scope>
    <source>
        <strain evidence="2">cv. Yunnan</strain>
    </source>
</reference>
<gene>
    <name evidence="1" type="ORF">L1987_46253</name>
</gene>
<dbReference type="Proteomes" id="UP001056120">
    <property type="component" value="Linkage Group LG15"/>
</dbReference>
<evidence type="ECO:0000313" key="1">
    <source>
        <dbReference type="EMBL" id="KAI3776468.1"/>
    </source>
</evidence>
<organism evidence="1 2">
    <name type="scientific">Smallanthus sonchifolius</name>
    <dbReference type="NCBI Taxonomy" id="185202"/>
    <lineage>
        <taxon>Eukaryota</taxon>
        <taxon>Viridiplantae</taxon>
        <taxon>Streptophyta</taxon>
        <taxon>Embryophyta</taxon>
        <taxon>Tracheophyta</taxon>
        <taxon>Spermatophyta</taxon>
        <taxon>Magnoliopsida</taxon>
        <taxon>eudicotyledons</taxon>
        <taxon>Gunneridae</taxon>
        <taxon>Pentapetalae</taxon>
        <taxon>asterids</taxon>
        <taxon>campanulids</taxon>
        <taxon>Asterales</taxon>
        <taxon>Asteraceae</taxon>
        <taxon>Asteroideae</taxon>
        <taxon>Heliantheae alliance</taxon>
        <taxon>Millerieae</taxon>
        <taxon>Smallanthus</taxon>
    </lineage>
</organism>
<accession>A0ACB9FZ45</accession>
<proteinExistence type="predicted"/>
<reference evidence="1 2" key="2">
    <citation type="journal article" date="2022" name="Mol. Ecol. Resour.">
        <title>The genomes of chicory, endive, great burdock and yacon provide insights into Asteraceae paleo-polyploidization history and plant inulin production.</title>
        <authorList>
            <person name="Fan W."/>
            <person name="Wang S."/>
            <person name="Wang H."/>
            <person name="Wang A."/>
            <person name="Jiang F."/>
            <person name="Liu H."/>
            <person name="Zhao H."/>
            <person name="Xu D."/>
            <person name="Zhang Y."/>
        </authorList>
    </citation>
    <scope>NUCLEOTIDE SEQUENCE [LARGE SCALE GENOMIC DNA]</scope>
    <source>
        <strain evidence="2">cv. Yunnan</strain>
        <tissue evidence="1">Leaves</tissue>
    </source>
</reference>
<dbReference type="EMBL" id="CM042032">
    <property type="protein sequence ID" value="KAI3776468.1"/>
    <property type="molecule type" value="Genomic_DNA"/>
</dbReference>
<keyword evidence="2" id="KW-1185">Reference proteome</keyword>